<reference evidence="1" key="1">
    <citation type="submission" date="2019-09" db="EMBL/GenBank/DDBJ databases">
        <title>Draft genome information of white flower Hibiscus syriacus.</title>
        <authorList>
            <person name="Kim Y.-M."/>
        </authorList>
    </citation>
    <scope>NUCLEOTIDE SEQUENCE [LARGE SCALE GENOMIC DNA]</scope>
    <source>
        <strain evidence="1">YM2019G1</strain>
    </source>
</reference>
<comment type="caution">
    <text evidence="1">The sequence shown here is derived from an EMBL/GenBank/DDBJ whole genome shotgun (WGS) entry which is preliminary data.</text>
</comment>
<evidence type="ECO:0000313" key="1">
    <source>
        <dbReference type="EMBL" id="KAE8669045.1"/>
    </source>
</evidence>
<dbReference type="EMBL" id="VEPZ02001537">
    <property type="protein sequence ID" value="KAE8669045.1"/>
    <property type="molecule type" value="Genomic_DNA"/>
</dbReference>
<gene>
    <name evidence="1" type="ORF">F3Y22_tig00112260pilonHSYRG00023</name>
</gene>
<dbReference type="AlphaFoldDB" id="A0A6A2XQ82"/>
<keyword evidence="2" id="KW-1185">Reference proteome</keyword>
<accession>A0A6A2XQ82</accession>
<evidence type="ECO:0000313" key="2">
    <source>
        <dbReference type="Proteomes" id="UP000436088"/>
    </source>
</evidence>
<protein>
    <submittedName>
        <fullName evidence="1">Uncharacterized protein</fullName>
    </submittedName>
</protein>
<dbReference type="Proteomes" id="UP000436088">
    <property type="component" value="Unassembled WGS sequence"/>
</dbReference>
<proteinExistence type="predicted"/>
<name>A0A6A2XQ82_HIBSY</name>
<sequence>MTPNVEMIGPTGPVPEWVLTTDVEDIILDEILQSLRTNSWVMAHVSNGERHIEKISLVGILGDEMATEKSFFEVKFTGIVTFGIKIHRQQHVCKGIISSGKIKEQIFSSIVDRKRDRLLIVSGNLDDQIKQRIICGRLGEDGFVGGEELRLPLVFGLCRQRVFLVNASDGEGWGLLCRGSKSDPPSVPFGQVSFWCAASGFIKAGESCRVGNRGRGVWKCC</sequence>
<organism evidence="1 2">
    <name type="scientific">Hibiscus syriacus</name>
    <name type="common">Rose of Sharon</name>
    <dbReference type="NCBI Taxonomy" id="106335"/>
    <lineage>
        <taxon>Eukaryota</taxon>
        <taxon>Viridiplantae</taxon>
        <taxon>Streptophyta</taxon>
        <taxon>Embryophyta</taxon>
        <taxon>Tracheophyta</taxon>
        <taxon>Spermatophyta</taxon>
        <taxon>Magnoliopsida</taxon>
        <taxon>eudicotyledons</taxon>
        <taxon>Gunneridae</taxon>
        <taxon>Pentapetalae</taxon>
        <taxon>rosids</taxon>
        <taxon>malvids</taxon>
        <taxon>Malvales</taxon>
        <taxon>Malvaceae</taxon>
        <taxon>Malvoideae</taxon>
        <taxon>Hibiscus</taxon>
    </lineage>
</organism>